<reference evidence="1 2" key="1">
    <citation type="journal article" date="2019" name="Nat. Ecol. Evol.">
        <title>Megaphylogeny resolves global patterns of mushroom evolution.</title>
        <authorList>
            <person name="Varga T."/>
            <person name="Krizsan K."/>
            <person name="Foldi C."/>
            <person name="Dima B."/>
            <person name="Sanchez-Garcia M."/>
            <person name="Sanchez-Ramirez S."/>
            <person name="Szollosi G.J."/>
            <person name="Szarkandi J.G."/>
            <person name="Papp V."/>
            <person name="Albert L."/>
            <person name="Andreopoulos W."/>
            <person name="Angelini C."/>
            <person name="Antonin V."/>
            <person name="Barry K.W."/>
            <person name="Bougher N.L."/>
            <person name="Buchanan P."/>
            <person name="Buyck B."/>
            <person name="Bense V."/>
            <person name="Catcheside P."/>
            <person name="Chovatia M."/>
            <person name="Cooper J."/>
            <person name="Damon W."/>
            <person name="Desjardin D."/>
            <person name="Finy P."/>
            <person name="Geml J."/>
            <person name="Haridas S."/>
            <person name="Hughes K."/>
            <person name="Justo A."/>
            <person name="Karasinski D."/>
            <person name="Kautmanova I."/>
            <person name="Kiss B."/>
            <person name="Kocsube S."/>
            <person name="Kotiranta H."/>
            <person name="LaButti K.M."/>
            <person name="Lechner B.E."/>
            <person name="Liimatainen K."/>
            <person name="Lipzen A."/>
            <person name="Lukacs Z."/>
            <person name="Mihaltcheva S."/>
            <person name="Morgado L.N."/>
            <person name="Niskanen T."/>
            <person name="Noordeloos M.E."/>
            <person name="Ohm R.A."/>
            <person name="Ortiz-Santana B."/>
            <person name="Ovrebo C."/>
            <person name="Racz N."/>
            <person name="Riley R."/>
            <person name="Savchenko A."/>
            <person name="Shiryaev A."/>
            <person name="Soop K."/>
            <person name="Spirin V."/>
            <person name="Szebenyi C."/>
            <person name="Tomsovsky M."/>
            <person name="Tulloss R.E."/>
            <person name="Uehling J."/>
            <person name="Grigoriev I.V."/>
            <person name="Vagvolgyi C."/>
            <person name="Papp T."/>
            <person name="Martin F.M."/>
            <person name="Miettinen O."/>
            <person name="Hibbett D.S."/>
            <person name="Nagy L.G."/>
        </authorList>
    </citation>
    <scope>NUCLEOTIDE SEQUENCE [LARGE SCALE GENOMIC DNA]</scope>
    <source>
        <strain evidence="1 2">CBS 166.37</strain>
    </source>
</reference>
<dbReference type="SUPFAM" id="SSF52047">
    <property type="entry name" value="RNI-like"/>
    <property type="match status" value="1"/>
</dbReference>
<dbReference type="OrthoDB" id="3886018at2759"/>
<evidence type="ECO:0000313" key="2">
    <source>
        <dbReference type="Proteomes" id="UP000308652"/>
    </source>
</evidence>
<accession>A0A5C3LQP5</accession>
<sequence>MAKILNMPPELMGHMVQDLGLTDIRSLRLSCRELCEKSSHRFKTFLAHQKTNLSEESLRILVEISQHIDFAPCVQSITILATIYSTTQLDKIIETGTRHVAEQAGMFTCTTTVECTQEELEVAKADRGLILQKIADQEHVQTAGIDTSMLGAIFHNLKPVPLALSFEVNIQKDIDERRPARFCSDLSQLWKRTSHTFIATMAAVVRSGLILNALRVYGGRWGGALSLHDLHHALPPLKAEGLTTALASLHKLYICVAPYVTDQDNAEEDNTEENNSNNDHYTALAEIISFAPNIEELDVHGFKVRGEHAIYLDSIIQKALLHKLKTCTLRGAYIEEDSLLQLLRNNLQLKNLHLKKIVLAGGNWKNIFNYLALTSSRHSASHERDSCSAASCKLDVVILDSLSESPPGRLLRFVPRSGEKASVDALRRRIKIDSADRLRHGIQYNVPSGRTKGSPELYRWMNQNIIEFGPL</sequence>
<protein>
    <recommendedName>
        <fullName evidence="3">F-box domain-containing protein</fullName>
    </recommendedName>
</protein>
<name>A0A5C3LQP5_9AGAR</name>
<keyword evidence="2" id="KW-1185">Reference proteome</keyword>
<evidence type="ECO:0008006" key="3">
    <source>
        <dbReference type="Google" id="ProtNLM"/>
    </source>
</evidence>
<dbReference type="EMBL" id="ML213621">
    <property type="protein sequence ID" value="TFK35489.1"/>
    <property type="molecule type" value="Genomic_DNA"/>
</dbReference>
<proteinExistence type="predicted"/>
<organism evidence="1 2">
    <name type="scientific">Crucibulum laeve</name>
    <dbReference type="NCBI Taxonomy" id="68775"/>
    <lineage>
        <taxon>Eukaryota</taxon>
        <taxon>Fungi</taxon>
        <taxon>Dikarya</taxon>
        <taxon>Basidiomycota</taxon>
        <taxon>Agaricomycotina</taxon>
        <taxon>Agaricomycetes</taxon>
        <taxon>Agaricomycetidae</taxon>
        <taxon>Agaricales</taxon>
        <taxon>Agaricineae</taxon>
        <taxon>Nidulariaceae</taxon>
        <taxon>Crucibulum</taxon>
    </lineage>
</organism>
<evidence type="ECO:0000313" key="1">
    <source>
        <dbReference type="EMBL" id="TFK35489.1"/>
    </source>
</evidence>
<dbReference type="Proteomes" id="UP000308652">
    <property type="component" value="Unassembled WGS sequence"/>
</dbReference>
<dbReference type="AlphaFoldDB" id="A0A5C3LQP5"/>
<gene>
    <name evidence="1" type="ORF">BDQ12DRAFT_714712</name>
</gene>